<dbReference type="PANTHER" id="PTHR43130:SF2">
    <property type="entry name" value="DJ-1_PFPI DOMAIN-CONTAINING PROTEIN"/>
    <property type="match status" value="1"/>
</dbReference>
<keyword evidence="3" id="KW-1185">Reference proteome</keyword>
<dbReference type="CDD" id="cd03139">
    <property type="entry name" value="GATase1_PfpI_2"/>
    <property type="match status" value="1"/>
</dbReference>
<evidence type="ECO:0000313" key="3">
    <source>
        <dbReference type="Proteomes" id="UP001519325"/>
    </source>
</evidence>
<dbReference type="EMBL" id="JAGGMR010000001">
    <property type="protein sequence ID" value="MBP2193059.1"/>
    <property type="molecule type" value="Genomic_DNA"/>
</dbReference>
<proteinExistence type="predicted"/>
<dbReference type="SUPFAM" id="SSF52317">
    <property type="entry name" value="Class I glutamine amidotransferase-like"/>
    <property type="match status" value="1"/>
</dbReference>
<comment type="caution">
    <text evidence="2">The sequence shown here is derived from an EMBL/GenBank/DDBJ whole genome shotgun (WGS) entry which is preliminary data.</text>
</comment>
<dbReference type="InterPro" id="IPR052158">
    <property type="entry name" value="INH-QAR"/>
</dbReference>
<feature type="domain" description="DJ-1/PfpI" evidence="1">
    <location>
        <begin position="2"/>
        <end position="163"/>
    </location>
</feature>
<protein>
    <submittedName>
        <fullName evidence="2">Transcriptional regulator GlxA family with amidase domain</fullName>
    </submittedName>
</protein>
<evidence type="ECO:0000313" key="2">
    <source>
        <dbReference type="EMBL" id="MBP2193059.1"/>
    </source>
</evidence>
<sequence length="251" mass="26705">MQIAILVYPGMTALDAVGPYEALRFIPGAIVRFVWHRPGPILADSGVLALGATHSLAETPKPDIVVVPGGPAAIVVAADPAVLAWLRRVHENTQWTTSVCTGALILAAAGLLDDKPATTHWAAQRALAQLGARPQRDQRIVRSGRIATAAGVSAGIDLALWLIGELCGPERAQAVQLDIEYDPRPPYDAGHPDKVSPAVRRMALSDQLKLVPTSGMIAEIACSLPVVMWGNVLRRIRGRHAQPIEVAAHEP</sequence>
<dbReference type="Gene3D" id="3.40.50.880">
    <property type="match status" value="1"/>
</dbReference>
<dbReference type="RefSeq" id="WP_209896320.1">
    <property type="nucleotide sequence ID" value="NZ_JAGGMR010000001.1"/>
</dbReference>
<dbReference type="PANTHER" id="PTHR43130">
    <property type="entry name" value="ARAC-FAMILY TRANSCRIPTIONAL REGULATOR"/>
    <property type="match status" value="1"/>
</dbReference>
<reference evidence="2 3" key="1">
    <citation type="submission" date="2021-03" db="EMBL/GenBank/DDBJ databases">
        <title>Sequencing the genomes of 1000 actinobacteria strains.</title>
        <authorList>
            <person name="Klenk H.-P."/>
        </authorList>
    </citation>
    <scope>NUCLEOTIDE SEQUENCE [LARGE SCALE GENOMIC DNA]</scope>
    <source>
        <strain evidence="2 3">DSM 45516</strain>
    </source>
</reference>
<name>A0ABS4QPV7_9NOCA</name>
<dbReference type="InterPro" id="IPR029062">
    <property type="entry name" value="Class_I_gatase-like"/>
</dbReference>
<gene>
    <name evidence="2" type="ORF">BJ987_005960</name>
</gene>
<dbReference type="Pfam" id="PF01965">
    <property type="entry name" value="DJ-1_PfpI"/>
    <property type="match status" value="1"/>
</dbReference>
<dbReference type="Proteomes" id="UP001519325">
    <property type="component" value="Unassembled WGS sequence"/>
</dbReference>
<organism evidence="2 3">
    <name type="scientific">Nocardia goodfellowii</name>
    <dbReference type="NCBI Taxonomy" id="882446"/>
    <lineage>
        <taxon>Bacteria</taxon>
        <taxon>Bacillati</taxon>
        <taxon>Actinomycetota</taxon>
        <taxon>Actinomycetes</taxon>
        <taxon>Mycobacteriales</taxon>
        <taxon>Nocardiaceae</taxon>
        <taxon>Nocardia</taxon>
    </lineage>
</organism>
<accession>A0ABS4QPV7</accession>
<evidence type="ECO:0000259" key="1">
    <source>
        <dbReference type="Pfam" id="PF01965"/>
    </source>
</evidence>
<dbReference type="InterPro" id="IPR002818">
    <property type="entry name" value="DJ-1/PfpI"/>
</dbReference>